<reference evidence="2 3" key="1">
    <citation type="journal article" date="2014" name="Nature">
        <title>An environmental bacterial taxon with a large and distinct metabolic repertoire.</title>
        <authorList>
            <person name="Wilson M.C."/>
            <person name="Mori T."/>
            <person name="Ruckert C."/>
            <person name="Uria A.R."/>
            <person name="Helf M.J."/>
            <person name="Takada K."/>
            <person name="Gernert C."/>
            <person name="Steffens U.A."/>
            <person name="Heycke N."/>
            <person name="Schmitt S."/>
            <person name="Rinke C."/>
            <person name="Helfrich E.J."/>
            <person name="Brachmann A.O."/>
            <person name="Gurgui C."/>
            <person name="Wakimoto T."/>
            <person name="Kracht M."/>
            <person name="Crusemann M."/>
            <person name="Hentschel U."/>
            <person name="Abe I."/>
            <person name="Matsunaga S."/>
            <person name="Kalinowski J."/>
            <person name="Takeyama H."/>
            <person name="Piel J."/>
        </authorList>
    </citation>
    <scope>NUCLEOTIDE SEQUENCE [LARGE SCALE GENOMIC DNA]</scope>
    <source>
        <strain evidence="3">TSY2</strain>
    </source>
</reference>
<sequence length="319" mass="36622">MTQDNPTETSQPMDVQDILKQLEVNEGTFPREAVLQAIEQREAITPELLRILEDARDNIEYIAEHDDYFAHIYAMYLLAQFREPRAYPLLTQFFAMPEGMAKHVTGEIVTESLGRILASVSGGDSRLMMELAENESADDYVRSAALQGLICLVVSGDKTREDVIAYFQSFFRGRLPREYTVLWDLLISSSTDLYPEELYEDIKQAYEEGLIESFFIGIEDVESTLKQGKERVLENLQNNRHYSLITDTVSELEWWACFQPKDRLPRTTLPNIPVPKALPNIPFPTPVPVVQTATKKSKSRTKDKAKRKQVKASRRKNRR</sequence>
<feature type="compositionally biased region" description="Basic residues" evidence="1">
    <location>
        <begin position="295"/>
        <end position="319"/>
    </location>
</feature>
<dbReference type="EMBL" id="AZHX01001834">
    <property type="protein sequence ID" value="ETW99458.1"/>
    <property type="molecule type" value="Genomic_DNA"/>
</dbReference>
<feature type="region of interest" description="Disordered" evidence="1">
    <location>
        <begin position="282"/>
        <end position="319"/>
    </location>
</feature>
<dbReference type="PATRIC" id="fig|1429439.4.peg.6876"/>
<protein>
    <recommendedName>
        <fullName evidence="4">DUF1186 domain-containing protein</fullName>
    </recommendedName>
</protein>
<evidence type="ECO:0008006" key="4">
    <source>
        <dbReference type="Google" id="ProtNLM"/>
    </source>
</evidence>
<dbReference type="Proteomes" id="UP000019140">
    <property type="component" value="Unassembled WGS sequence"/>
</dbReference>
<evidence type="ECO:0000313" key="3">
    <source>
        <dbReference type="Proteomes" id="UP000019140"/>
    </source>
</evidence>
<gene>
    <name evidence="2" type="ORF">ETSY2_40850</name>
</gene>
<proteinExistence type="predicted"/>
<dbReference type="Pfam" id="PF06685">
    <property type="entry name" value="DUF1186"/>
    <property type="match status" value="1"/>
</dbReference>
<accession>W4LMZ3</accession>
<name>W4LMZ3_9BACT</name>
<comment type="caution">
    <text evidence="2">The sequence shown here is derived from an EMBL/GenBank/DDBJ whole genome shotgun (WGS) entry which is preliminary data.</text>
</comment>
<dbReference type="InterPro" id="IPR010602">
    <property type="entry name" value="DUF1186"/>
</dbReference>
<evidence type="ECO:0000313" key="2">
    <source>
        <dbReference type="EMBL" id="ETW99458.1"/>
    </source>
</evidence>
<evidence type="ECO:0000256" key="1">
    <source>
        <dbReference type="SAM" id="MobiDB-lite"/>
    </source>
</evidence>
<dbReference type="HOGENOM" id="CLU_075496_0_0_7"/>
<keyword evidence="3" id="KW-1185">Reference proteome</keyword>
<dbReference type="AlphaFoldDB" id="W4LMZ3"/>
<organism evidence="2 3">
    <name type="scientific">Candidatus Entotheonella gemina</name>
    <dbReference type="NCBI Taxonomy" id="1429439"/>
    <lineage>
        <taxon>Bacteria</taxon>
        <taxon>Pseudomonadati</taxon>
        <taxon>Nitrospinota/Tectimicrobiota group</taxon>
        <taxon>Candidatus Tectimicrobiota</taxon>
        <taxon>Candidatus Entotheonellia</taxon>
        <taxon>Candidatus Entotheonellales</taxon>
        <taxon>Candidatus Entotheonellaceae</taxon>
        <taxon>Candidatus Entotheonella</taxon>
    </lineage>
</organism>